<keyword evidence="7" id="KW-0812">Transmembrane</keyword>
<keyword evidence="7" id="KW-1133">Transmembrane helix</keyword>
<dbReference type="PROSITE" id="PS00018">
    <property type="entry name" value="EF_HAND_1"/>
    <property type="match status" value="1"/>
</dbReference>
<keyword evidence="9" id="KW-1185">Reference proteome</keyword>
<dbReference type="PANTHER" id="PTHR39188">
    <property type="entry name" value="MEMBRANE-ASSOCIATED ZINC METALLOPROTEASE M50B"/>
    <property type="match status" value="1"/>
</dbReference>
<comment type="cofactor">
    <cofactor evidence="1">
        <name>Zn(2+)</name>
        <dbReference type="ChEBI" id="CHEBI:29105"/>
    </cofactor>
</comment>
<name>A0A0J8D6S1_CLOCY</name>
<keyword evidence="5" id="KW-0862">Zinc</keyword>
<evidence type="ECO:0000256" key="4">
    <source>
        <dbReference type="ARBA" id="ARBA00022801"/>
    </source>
</evidence>
<dbReference type="AlphaFoldDB" id="A0A0J8D6S1"/>
<keyword evidence="6" id="KW-0482">Metalloprotease</keyword>
<dbReference type="PANTHER" id="PTHR39188:SF3">
    <property type="entry name" value="STAGE IV SPORULATION PROTEIN FB"/>
    <property type="match status" value="1"/>
</dbReference>
<evidence type="ECO:0000313" key="8">
    <source>
        <dbReference type="EMBL" id="KMT21547.1"/>
    </source>
</evidence>
<evidence type="ECO:0000256" key="6">
    <source>
        <dbReference type="ARBA" id="ARBA00023049"/>
    </source>
</evidence>
<dbReference type="GO" id="GO:0006508">
    <property type="term" value="P:proteolysis"/>
    <property type="evidence" value="ECO:0007669"/>
    <property type="project" value="UniProtKB-KW"/>
</dbReference>
<dbReference type="Proteomes" id="UP000036756">
    <property type="component" value="Unassembled WGS sequence"/>
</dbReference>
<keyword evidence="3" id="KW-0645">Protease</keyword>
<comment type="caution">
    <text evidence="8">The sequence shown here is derived from an EMBL/GenBank/DDBJ whole genome shotgun (WGS) entry which is preliminary data.</text>
</comment>
<evidence type="ECO:0000256" key="2">
    <source>
        <dbReference type="ARBA" id="ARBA00007931"/>
    </source>
</evidence>
<evidence type="ECO:0000256" key="5">
    <source>
        <dbReference type="ARBA" id="ARBA00022833"/>
    </source>
</evidence>
<reference evidence="8 9" key="1">
    <citation type="submission" date="2015-06" db="EMBL/GenBank/DDBJ databases">
        <title>Draft genome sequence of the purine-degrading Clostridium cylindrosporum HC-1 (DSM 605).</title>
        <authorList>
            <person name="Poehlein A."/>
            <person name="Schiel-Bengelsdorf B."/>
            <person name="Bengelsdorf F."/>
            <person name="Daniel R."/>
            <person name="Duerre P."/>
        </authorList>
    </citation>
    <scope>NUCLEOTIDE SEQUENCE [LARGE SCALE GENOMIC DNA]</scope>
    <source>
        <strain evidence="8 9">DSM 605</strain>
    </source>
</reference>
<comment type="similarity">
    <text evidence="2">Belongs to the peptidase M50B family.</text>
</comment>
<dbReference type="PATRIC" id="fig|1121307.3.peg.1165"/>
<evidence type="ECO:0000313" key="9">
    <source>
        <dbReference type="Proteomes" id="UP000036756"/>
    </source>
</evidence>
<dbReference type="InterPro" id="IPR018247">
    <property type="entry name" value="EF_Hand_1_Ca_BS"/>
</dbReference>
<evidence type="ECO:0008006" key="10">
    <source>
        <dbReference type="Google" id="ProtNLM"/>
    </source>
</evidence>
<protein>
    <recommendedName>
        <fullName evidence="10">Zn-dependent protease</fullName>
    </recommendedName>
</protein>
<feature type="transmembrane region" description="Helical" evidence="7">
    <location>
        <begin position="76"/>
        <end position="99"/>
    </location>
</feature>
<dbReference type="EMBL" id="LFVU01000027">
    <property type="protein sequence ID" value="KMT21547.1"/>
    <property type="molecule type" value="Genomic_DNA"/>
</dbReference>
<proteinExistence type="inferred from homology"/>
<evidence type="ECO:0000256" key="1">
    <source>
        <dbReference type="ARBA" id="ARBA00001947"/>
    </source>
</evidence>
<accession>A0A0J8D6S1</accession>
<sequence length="274" mass="31627">MGHNSKTEFFVRAIYGLILIFLISKSYLYFIFIALHELGHLICGVILGYKIKKLSLLPFGFSLCFKEVFIKPRDNIIISLFGPLTNLIFFVLFYIISFISSSNIIVGLMNINIVLFVFNIIPVGFLDGGRILKEVLSMFISFYLANLIINLNGIIFGCIILMLPIYMGWAINSIILILISLSLIANSILQIKWIKMSIIQEALYKKFNKNFLNNKEKVKFYSEDTKIFDIMKNFSFNINYVIGIDKNKENTISDKEIIKFYFTKGNITLRECFD</sequence>
<evidence type="ECO:0000256" key="7">
    <source>
        <dbReference type="SAM" id="Phobius"/>
    </source>
</evidence>
<organism evidence="8 9">
    <name type="scientific">Clostridium cylindrosporum DSM 605</name>
    <dbReference type="NCBI Taxonomy" id="1121307"/>
    <lineage>
        <taxon>Bacteria</taxon>
        <taxon>Bacillati</taxon>
        <taxon>Bacillota</taxon>
        <taxon>Clostridia</taxon>
        <taxon>Eubacteriales</taxon>
        <taxon>Clostridiaceae</taxon>
        <taxon>Clostridium</taxon>
    </lineage>
</organism>
<keyword evidence="7" id="KW-0472">Membrane</keyword>
<keyword evidence="4" id="KW-0378">Hydrolase</keyword>
<feature type="transmembrane region" description="Helical" evidence="7">
    <location>
        <begin position="105"/>
        <end position="126"/>
    </location>
</feature>
<evidence type="ECO:0000256" key="3">
    <source>
        <dbReference type="ARBA" id="ARBA00022670"/>
    </source>
</evidence>
<gene>
    <name evidence="8" type="ORF">CLCY_2c03090</name>
</gene>
<feature type="transmembrane region" description="Helical" evidence="7">
    <location>
        <begin position="138"/>
        <end position="163"/>
    </location>
</feature>
<feature type="transmembrane region" description="Helical" evidence="7">
    <location>
        <begin position="169"/>
        <end position="189"/>
    </location>
</feature>
<dbReference type="GO" id="GO:0008237">
    <property type="term" value="F:metallopeptidase activity"/>
    <property type="evidence" value="ECO:0007669"/>
    <property type="project" value="UniProtKB-KW"/>
</dbReference>
<dbReference type="STRING" id="1121307.CLCY_2c03090"/>